<dbReference type="PROSITE" id="PS51900">
    <property type="entry name" value="CB"/>
    <property type="match status" value="1"/>
</dbReference>
<dbReference type="PANTHER" id="PTHR30349">
    <property type="entry name" value="PHAGE INTEGRASE-RELATED"/>
    <property type="match status" value="1"/>
</dbReference>
<feature type="active site" evidence="9">
    <location>
        <position position="174"/>
    </location>
</feature>
<dbReference type="InterPro" id="IPR050090">
    <property type="entry name" value="Tyrosine_recombinase_XerCD"/>
</dbReference>
<dbReference type="Gene3D" id="1.10.443.10">
    <property type="entry name" value="Intergrase catalytic core"/>
    <property type="match status" value="1"/>
</dbReference>
<dbReference type="Pfam" id="PF02899">
    <property type="entry name" value="Phage_int_SAM_1"/>
    <property type="match status" value="1"/>
</dbReference>
<evidence type="ECO:0000256" key="4">
    <source>
        <dbReference type="ARBA" id="ARBA00022829"/>
    </source>
</evidence>
<dbReference type="HAMAP" id="MF_01808">
    <property type="entry name" value="Recomb_XerC_XerD"/>
    <property type="match status" value="1"/>
</dbReference>
<dbReference type="InterPro" id="IPR011010">
    <property type="entry name" value="DNA_brk_join_enz"/>
</dbReference>
<dbReference type="Gene3D" id="1.10.150.130">
    <property type="match status" value="1"/>
</dbReference>
<comment type="subcellular location">
    <subcellularLocation>
        <location evidence="1 9">Cytoplasm</location>
    </subcellularLocation>
</comment>
<feature type="active site" evidence="9">
    <location>
        <position position="293"/>
    </location>
</feature>
<keyword evidence="8 9" id="KW-0131">Cell cycle</keyword>
<keyword evidence="6 9" id="KW-0238">DNA-binding</keyword>
<feature type="domain" description="Core-binding (CB)" evidence="11">
    <location>
        <begin position="19"/>
        <end position="110"/>
    </location>
</feature>
<dbReference type="InterPro" id="IPR044068">
    <property type="entry name" value="CB"/>
</dbReference>
<organism evidence="12 13">
    <name type="scientific">Bartonella bilalgolemii</name>
    <dbReference type="NCBI Taxonomy" id="2942911"/>
    <lineage>
        <taxon>Bacteria</taxon>
        <taxon>Pseudomonadati</taxon>
        <taxon>Pseudomonadota</taxon>
        <taxon>Alphaproteobacteria</taxon>
        <taxon>Hyphomicrobiales</taxon>
        <taxon>Bartonellaceae</taxon>
        <taxon>Bartonella</taxon>
    </lineage>
</organism>
<evidence type="ECO:0000256" key="6">
    <source>
        <dbReference type="ARBA" id="ARBA00023125"/>
    </source>
</evidence>
<feature type="active site" description="O-(3'-phospho-DNA)-tyrosine intermediate" evidence="9">
    <location>
        <position position="302"/>
    </location>
</feature>
<evidence type="ECO:0000256" key="1">
    <source>
        <dbReference type="ARBA" id="ARBA00004496"/>
    </source>
</evidence>
<proteinExistence type="inferred from homology"/>
<comment type="subunit">
    <text evidence="9">Forms a cyclic heterotetrameric complex composed of two molecules of XerC and two molecules of XerD.</text>
</comment>
<name>A0ABT0P6Z5_9HYPH</name>
<reference evidence="12 13" key="1">
    <citation type="submission" date="2022-05" db="EMBL/GenBank/DDBJ databases">
        <title>Description of the Bartonella bilalgolemii sp. nov. Isolated from Apodemus uralensis (Pallas 1811).</title>
        <authorList>
            <person name="Zgheib R."/>
            <person name="Celebi B."/>
        </authorList>
    </citation>
    <scope>NUCLEOTIDE SEQUENCE [LARGE SCALE GENOMIC DNA]</scope>
    <source>
        <strain evidence="12 13">G70</strain>
    </source>
</reference>
<evidence type="ECO:0000313" key="13">
    <source>
        <dbReference type="Proteomes" id="UP001523003"/>
    </source>
</evidence>
<keyword evidence="2 9" id="KW-0963">Cytoplasm</keyword>
<dbReference type="Pfam" id="PF00589">
    <property type="entry name" value="Phage_integrase"/>
    <property type="match status" value="1"/>
</dbReference>
<protein>
    <recommendedName>
        <fullName evidence="9">Tyrosine recombinase XerC</fullName>
    </recommendedName>
</protein>
<feature type="active site" evidence="9">
    <location>
        <position position="199"/>
    </location>
</feature>
<evidence type="ECO:0000256" key="2">
    <source>
        <dbReference type="ARBA" id="ARBA00022490"/>
    </source>
</evidence>
<keyword evidence="7 9" id="KW-0233">DNA recombination</keyword>
<comment type="function">
    <text evidence="9">Site-specific tyrosine recombinase, which acts by catalyzing the cutting and rejoining of the recombining DNA molecules. The XerC-XerD complex is essential to convert dimers of the bacterial chromosome into monomers to permit their segregation at cell division. It also contributes to the segregational stability of plasmids.</text>
</comment>
<keyword evidence="13" id="KW-1185">Reference proteome</keyword>
<accession>A0ABT0P6Z5</accession>
<evidence type="ECO:0000259" key="10">
    <source>
        <dbReference type="PROSITE" id="PS51898"/>
    </source>
</evidence>
<dbReference type="InterPro" id="IPR002104">
    <property type="entry name" value="Integrase_catalytic"/>
</dbReference>
<dbReference type="SUPFAM" id="SSF56349">
    <property type="entry name" value="DNA breaking-rejoining enzymes"/>
    <property type="match status" value="1"/>
</dbReference>
<dbReference type="EMBL" id="JAMCOF010000001">
    <property type="protein sequence ID" value="MCL6229136.1"/>
    <property type="molecule type" value="Genomic_DNA"/>
</dbReference>
<evidence type="ECO:0000256" key="8">
    <source>
        <dbReference type="ARBA" id="ARBA00023306"/>
    </source>
</evidence>
<dbReference type="RefSeq" id="WP_249674412.1">
    <property type="nucleotide sequence ID" value="NZ_JAMCOF010000001.1"/>
</dbReference>
<dbReference type="InterPro" id="IPR023009">
    <property type="entry name" value="Tyrosine_recombinase_XerC/XerD"/>
</dbReference>
<evidence type="ECO:0000256" key="7">
    <source>
        <dbReference type="ARBA" id="ARBA00023172"/>
    </source>
</evidence>
<dbReference type="InterPro" id="IPR004107">
    <property type="entry name" value="Integrase_SAM-like_N"/>
</dbReference>
<keyword evidence="4 9" id="KW-0159">Chromosome partition</keyword>
<evidence type="ECO:0000256" key="3">
    <source>
        <dbReference type="ARBA" id="ARBA00022618"/>
    </source>
</evidence>
<dbReference type="Proteomes" id="UP001523003">
    <property type="component" value="Unassembled WGS sequence"/>
</dbReference>
<evidence type="ECO:0000256" key="9">
    <source>
        <dbReference type="HAMAP-Rule" id="MF_01808"/>
    </source>
</evidence>
<comment type="similarity">
    <text evidence="9">Belongs to the 'phage' integrase family. XerC subfamily.</text>
</comment>
<evidence type="ECO:0000256" key="5">
    <source>
        <dbReference type="ARBA" id="ARBA00022908"/>
    </source>
</evidence>
<evidence type="ECO:0000259" key="11">
    <source>
        <dbReference type="PROSITE" id="PS51900"/>
    </source>
</evidence>
<evidence type="ECO:0000313" key="12">
    <source>
        <dbReference type="EMBL" id="MCL6229136.1"/>
    </source>
</evidence>
<dbReference type="PROSITE" id="PS51898">
    <property type="entry name" value="TYR_RECOMBINASE"/>
    <property type="match status" value="1"/>
</dbReference>
<dbReference type="PANTHER" id="PTHR30349:SF90">
    <property type="entry name" value="TYROSINE RECOMBINASE XERD"/>
    <property type="match status" value="1"/>
</dbReference>
<comment type="caution">
    <text evidence="12">The sequence shown here is derived from an EMBL/GenBank/DDBJ whole genome shotgun (WGS) entry which is preliminary data.</text>
</comment>
<feature type="domain" description="Tyr recombinase" evidence="10">
    <location>
        <begin position="131"/>
        <end position="315"/>
    </location>
</feature>
<dbReference type="InterPro" id="IPR013762">
    <property type="entry name" value="Integrase-like_cat_sf"/>
</dbReference>
<keyword evidence="3 9" id="KW-0132">Cell division</keyword>
<dbReference type="InterPro" id="IPR010998">
    <property type="entry name" value="Integrase_recombinase_N"/>
</dbReference>
<feature type="active site" evidence="9">
    <location>
        <position position="270"/>
    </location>
</feature>
<keyword evidence="5 9" id="KW-0229">DNA integration</keyword>
<gene>
    <name evidence="9" type="primary">xerC</name>
    <name evidence="12" type="ORF">M4Z11_00655</name>
</gene>
<sequence length="321" mass="36693">MLLECDSKNEKIPLIPADPTLLIVRKNWLDHLTQTRRMAVHTVVAYERDTRQFLFFLCKHLGYQPTLNDFADLRVADLRAYLAYRRTQNINARSLSRNMASLRSFFNYLSREKLVNVPAAKLVRTPKHPKSLPKPLTIESALRIVKEENQQETEPWIIARNTAILILLYGCGMRISEALALTPEKFSDPNIKSLSITGKGGKTRLIPLIPIVYKAIENYLKCCPYPLVNNQPMFRGVRGKPLQPAIIQRTVQKLRAHLDLPETTTPHALRHSFATHLLSRGGDLRTIQELLGHACLSTTQIYTHIDTNHLLEIYQKAHPRA</sequence>
<feature type="active site" evidence="9">
    <location>
        <position position="267"/>
    </location>
</feature>